<evidence type="ECO:0000313" key="3">
    <source>
        <dbReference type="Proteomes" id="UP001362999"/>
    </source>
</evidence>
<proteinExistence type="predicted"/>
<evidence type="ECO:0000313" key="2">
    <source>
        <dbReference type="EMBL" id="KAK7035051.1"/>
    </source>
</evidence>
<feature type="region of interest" description="Disordered" evidence="1">
    <location>
        <begin position="1"/>
        <end position="73"/>
    </location>
</feature>
<protein>
    <submittedName>
        <fullName evidence="2">Uncharacterized protein</fullName>
    </submittedName>
</protein>
<keyword evidence="3" id="KW-1185">Reference proteome</keyword>
<comment type="caution">
    <text evidence="2">The sequence shown here is derived from an EMBL/GenBank/DDBJ whole genome shotgun (WGS) entry which is preliminary data.</text>
</comment>
<accession>A0AAW0C8C2</accession>
<organism evidence="2 3">
    <name type="scientific">Favolaschia claudopus</name>
    <dbReference type="NCBI Taxonomy" id="2862362"/>
    <lineage>
        <taxon>Eukaryota</taxon>
        <taxon>Fungi</taxon>
        <taxon>Dikarya</taxon>
        <taxon>Basidiomycota</taxon>
        <taxon>Agaricomycotina</taxon>
        <taxon>Agaricomycetes</taxon>
        <taxon>Agaricomycetidae</taxon>
        <taxon>Agaricales</taxon>
        <taxon>Marasmiineae</taxon>
        <taxon>Mycenaceae</taxon>
        <taxon>Favolaschia</taxon>
    </lineage>
</organism>
<dbReference type="EMBL" id="JAWWNJ010000020">
    <property type="protein sequence ID" value="KAK7035051.1"/>
    <property type="molecule type" value="Genomic_DNA"/>
</dbReference>
<name>A0AAW0C8C2_9AGAR</name>
<dbReference type="AlphaFoldDB" id="A0AAW0C8C2"/>
<feature type="compositionally biased region" description="Basic and acidic residues" evidence="1">
    <location>
        <begin position="23"/>
        <end position="37"/>
    </location>
</feature>
<gene>
    <name evidence="2" type="ORF">R3P38DRAFT_3351317</name>
</gene>
<sequence length="133" mass="14991">MQNLEDVIERCGQAHGRSPLQSGDHDKVGRFRERGSQDGKFACRHLPLVGNNSPVSPPPTVGRKRDTRLNSPLGPEAVTVVQCRTRKVDNFDLPFMESVTYPKMSRFLCTTVAKHPKNSFARADCQKKRKIMK</sequence>
<dbReference type="Proteomes" id="UP001362999">
    <property type="component" value="Unassembled WGS sequence"/>
</dbReference>
<evidence type="ECO:0000256" key="1">
    <source>
        <dbReference type="SAM" id="MobiDB-lite"/>
    </source>
</evidence>
<reference evidence="2 3" key="1">
    <citation type="journal article" date="2024" name="J Genomics">
        <title>Draft genome sequencing and assembly of Favolaschia claudopus CIRM-BRFM 2984 isolated from oak limbs.</title>
        <authorList>
            <person name="Navarro D."/>
            <person name="Drula E."/>
            <person name="Chaduli D."/>
            <person name="Cazenave R."/>
            <person name="Ahrendt S."/>
            <person name="Wang J."/>
            <person name="Lipzen A."/>
            <person name="Daum C."/>
            <person name="Barry K."/>
            <person name="Grigoriev I.V."/>
            <person name="Favel A."/>
            <person name="Rosso M.N."/>
            <person name="Martin F."/>
        </authorList>
    </citation>
    <scope>NUCLEOTIDE SEQUENCE [LARGE SCALE GENOMIC DNA]</scope>
    <source>
        <strain evidence="2 3">CIRM-BRFM 2984</strain>
    </source>
</reference>